<gene>
    <name evidence="2" type="ORF">AVEN_28883_1</name>
</gene>
<feature type="region of interest" description="Disordered" evidence="1">
    <location>
        <begin position="1"/>
        <end position="97"/>
    </location>
</feature>
<feature type="compositionally biased region" description="Basic and acidic residues" evidence="1">
    <location>
        <begin position="83"/>
        <end position="97"/>
    </location>
</feature>
<dbReference type="Proteomes" id="UP000499080">
    <property type="component" value="Unassembled WGS sequence"/>
</dbReference>
<evidence type="ECO:0000256" key="1">
    <source>
        <dbReference type="SAM" id="MobiDB-lite"/>
    </source>
</evidence>
<evidence type="ECO:0000313" key="2">
    <source>
        <dbReference type="EMBL" id="GBL79809.1"/>
    </source>
</evidence>
<dbReference type="AlphaFoldDB" id="A0A4Y2AKP3"/>
<protein>
    <submittedName>
        <fullName evidence="2">Uncharacterized protein</fullName>
    </submittedName>
</protein>
<accession>A0A4Y2AKP3</accession>
<dbReference type="EMBL" id="BGPR01000020">
    <property type="protein sequence ID" value="GBL79809.1"/>
    <property type="molecule type" value="Genomic_DNA"/>
</dbReference>
<evidence type="ECO:0000313" key="3">
    <source>
        <dbReference type="Proteomes" id="UP000499080"/>
    </source>
</evidence>
<feature type="compositionally biased region" description="Basic and acidic residues" evidence="1">
    <location>
        <begin position="1"/>
        <end position="10"/>
    </location>
</feature>
<keyword evidence="3" id="KW-1185">Reference proteome</keyword>
<comment type="caution">
    <text evidence="2">The sequence shown here is derived from an EMBL/GenBank/DDBJ whole genome shotgun (WGS) entry which is preliminary data.</text>
</comment>
<proteinExistence type="predicted"/>
<sequence length="97" mass="10667">MKRDQEEEMKGQWSGGKVSASGSEGSKLETDYTKDQACIRAPCTPGPNAPPSARRGNLDREAPAQPPPPRLKITSLSQNSPRVESKREVYNTKLNQE</sequence>
<reference evidence="2 3" key="1">
    <citation type="journal article" date="2019" name="Sci. Rep.">
        <title>Orb-weaving spider Araneus ventricosus genome elucidates the spidroin gene catalogue.</title>
        <authorList>
            <person name="Kono N."/>
            <person name="Nakamura H."/>
            <person name="Ohtoshi R."/>
            <person name="Moran D.A.P."/>
            <person name="Shinohara A."/>
            <person name="Yoshida Y."/>
            <person name="Fujiwara M."/>
            <person name="Mori M."/>
            <person name="Tomita M."/>
            <person name="Arakawa K."/>
        </authorList>
    </citation>
    <scope>NUCLEOTIDE SEQUENCE [LARGE SCALE GENOMIC DNA]</scope>
</reference>
<name>A0A4Y2AKP3_ARAVE</name>
<organism evidence="2 3">
    <name type="scientific">Araneus ventricosus</name>
    <name type="common">Orbweaver spider</name>
    <name type="synonym">Epeira ventricosa</name>
    <dbReference type="NCBI Taxonomy" id="182803"/>
    <lineage>
        <taxon>Eukaryota</taxon>
        <taxon>Metazoa</taxon>
        <taxon>Ecdysozoa</taxon>
        <taxon>Arthropoda</taxon>
        <taxon>Chelicerata</taxon>
        <taxon>Arachnida</taxon>
        <taxon>Araneae</taxon>
        <taxon>Araneomorphae</taxon>
        <taxon>Entelegynae</taxon>
        <taxon>Araneoidea</taxon>
        <taxon>Araneidae</taxon>
        <taxon>Araneus</taxon>
    </lineage>
</organism>